<feature type="domain" description="G-protein coupled receptors family 1 profile" evidence="17">
    <location>
        <begin position="50"/>
        <end position="345"/>
    </location>
</feature>
<dbReference type="Pfam" id="PF00001">
    <property type="entry name" value="7tm_1"/>
    <property type="match status" value="1"/>
</dbReference>
<dbReference type="GO" id="GO:0060170">
    <property type="term" value="C:ciliary membrane"/>
    <property type="evidence" value="ECO:0007669"/>
    <property type="project" value="UniProtKB-SubCell"/>
</dbReference>
<dbReference type="AlphaFoldDB" id="A0AAD9NKZ5"/>
<dbReference type="PANTHER" id="PTHR22752">
    <property type="entry name" value="G PROTEIN-COUPLED RECEPTOR"/>
    <property type="match status" value="1"/>
</dbReference>
<dbReference type="InterPro" id="IPR000276">
    <property type="entry name" value="GPCR_Rhodpsn"/>
</dbReference>
<evidence type="ECO:0000256" key="7">
    <source>
        <dbReference type="ARBA" id="ARBA00023040"/>
    </source>
</evidence>
<dbReference type="EMBL" id="JAODUO010001114">
    <property type="protein sequence ID" value="KAK2171009.1"/>
    <property type="molecule type" value="Genomic_DNA"/>
</dbReference>
<keyword evidence="10" id="KW-1015">Disulfide bond</keyword>
<dbReference type="InterPro" id="IPR017452">
    <property type="entry name" value="GPCR_Rhodpsn_7TM"/>
</dbReference>
<keyword evidence="13 15" id="KW-0807">Transducer</keyword>
<dbReference type="PANTHER" id="PTHR22752:SF10">
    <property type="entry name" value="G-PROTEIN COUPLED RECEPTOR 161"/>
    <property type="match status" value="1"/>
</dbReference>
<evidence type="ECO:0000256" key="11">
    <source>
        <dbReference type="ARBA" id="ARBA00023170"/>
    </source>
</evidence>
<organism evidence="18 19">
    <name type="scientific">Ridgeia piscesae</name>
    <name type="common">Tubeworm</name>
    <dbReference type="NCBI Taxonomy" id="27915"/>
    <lineage>
        <taxon>Eukaryota</taxon>
        <taxon>Metazoa</taxon>
        <taxon>Spiralia</taxon>
        <taxon>Lophotrochozoa</taxon>
        <taxon>Annelida</taxon>
        <taxon>Polychaeta</taxon>
        <taxon>Sedentaria</taxon>
        <taxon>Canalipalpata</taxon>
        <taxon>Sabellida</taxon>
        <taxon>Siboglinidae</taxon>
        <taxon>Ridgeia</taxon>
    </lineage>
</organism>
<evidence type="ECO:0000256" key="1">
    <source>
        <dbReference type="ARBA" id="ARBA00004309"/>
    </source>
</evidence>
<sequence length="429" mass="46435">MEENATLCVGINCSEVDAVMAGVTSQNDVAATAGVQTASVILIFLASFIANGTVFVVFYCKPSLLTLSNRLVLNLAVSNFLLTILILPFIVVTSVTQTWRLGVTWCRLSGFATTLLFAACIFTLLVISVDRYYAVIRPLHYSIHITSRRLCCFLGAIWGSACAIAAPPLVGWNRITYQADKNLCTVDWRSQSAADRAYTYTFLVVCFCLPLAVMAWVYVRIFRAAQSTSARARRNSTEVGLVQHAGSGGALQAAHARRQNAQLRRGSTSGGTGRGLFMLHKDDHKAAKTGLIVMTAFVVCWLPFFSLIAVEASAGGDAARHLPGWLGSAAVWIAFCGCALNPLVYVFRSKAIIHECRRRLPCCGRRRDAFADRYGIWRESTSTSGRPSNASSVFLTPNVSSASIAQTVAPTTSTLYERDEPIKGGGSMA</sequence>
<evidence type="ECO:0000256" key="6">
    <source>
        <dbReference type="ARBA" id="ARBA00022989"/>
    </source>
</evidence>
<feature type="transmembrane region" description="Helical" evidence="16">
    <location>
        <begin position="322"/>
        <end position="347"/>
    </location>
</feature>
<evidence type="ECO:0000256" key="13">
    <source>
        <dbReference type="ARBA" id="ARBA00023224"/>
    </source>
</evidence>
<evidence type="ECO:0000256" key="15">
    <source>
        <dbReference type="RuleBase" id="RU000688"/>
    </source>
</evidence>
<keyword evidence="19" id="KW-1185">Reference proteome</keyword>
<keyword evidence="3" id="KW-0217">Developmental protein</keyword>
<name>A0AAD9NKZ5_RIDPI</name>
<evidence type="ECO:0000259" key="17">
    <source>
        <dbReference type="PROSITE" id="PS50262"/>
    </source>
</evidence>
<proteinExistence type="inferred from homology"/>
<evidence type="ECO:0000256" key="14">
    <source>
        <dbReference type="ARBA" id="ARBA00023273"/>
    </source>
</evidence>
<evidence type="ECO:0000256" key="2">
    <source>
        <dbReference type="ARBA" id="ARBA00004651"/>
    </source>
</evidence>
<dbReference type="PRINTS" id="PR00237">
    <property type="entry name" value="GPCRRHODOPSN"/>
</dbReference>
<keyword evidence="12" id="KW-0325">Glycoprotein</keyword>
<keyword evidence="7 15" id="KW-0297">G-protein coupled receptor</keyword>
<evidence type="ECO:0000256" key="5">
    <source>
        <dbReference type="ARBA" id="ARBA00022692"/>
    </source>
</evidence>
<keyword evidence="8" id="KW-0969">Cilium</keyword>
<gene>
    <name evidence="18" type="ORF">NP493_1115g00001</name>
</gene>
<evidence type="ECO:0000256" key="16">
    <source>
        <dbReference type="SAM" id="Phobius"/>
    </source>
</evidence>
<keyword evidence="6 16" id="KW-1133">Transmembrane helix</keyword>
<evidence type="ECO:0000256" key="10">
    <source>
        <dbReference type="ARBA" id="ARBA00023157"/>
    </source>
</evidence>
<evidence type="ECO:0000256" key="4">
    <source>
        <dbReference type="ARBA" id="ARBA00022475"/>
    </source>
</evidence>
<keyword evidence="5 15" id="KW-0812">Transmembrane</keyword>
<evidence type="ECO:0000313" key="19">
    <source>
        <dbReference type="Proteomes" id="UP001209878"/>
    </source>
</evidence>
<dbReference type="GO" id="GO:0004930">
    <property type="term" value="F:G protein-coupled receptor activity"/>
    <property type="evidence" value="ECO:0007669"/>
    <property type="project" value="UniProtKB-KW"/>
</dbReference>
<dbReference type="Proteomes" id="UP001209878">
    <property type="component" value="Unassembled WGS sequence"/>
</dbReference>
<comment type="similarity">
    <text evidence="15">Belongs to the G-protein coupled receptor 1 family.</text>
</comment>
<feature type="transmembrane region" description="Helical" evidence="16">
    <location>
        <begin position="150"/>
        <end position="170"/>
    </location>
</feature>
<feature type="transmembrane region" description="Helical" evidence="16">
    <location>
        <begin position="38"/>
        <end position="59"/>
    </location>
</feature>
<keyword evidence="14" id="KW-0966">Cell projection</keyword>
<feature type="transmembrane region" description="Helical" evidence="16">
    <location>
        <begin position="111"/>
        <end position="129"/>
    </location>
</feature>
<feature type="transmembrane region" description="Helical" evidence="16">
    <location>
        <begin position="291"/>
        <end position="310"/>
    </location>
</feature>
<dbReference type="SUPFAM" id="SSF81321">
    <property type="entry name" value="Family A G protein-coupled receptor-like"/>
    <property type="match status" value="1"/>
</dbReference>
<evidence type="ECO:0000256" key="8">
    <source>
        <dbReference type="ARBA" id="ARBA00023069"/>
    </source>
</evidence>
<dbReference type="PROSITE" id="PS00237">
    <property type="entry name" value="G_PROTEIN_RECEP_F1_1"/>
    <property type="match status" value="1"/>
</dbReference>
<evidence type="ECO:0000313" key="18">
    <source>
        <dbReference type="EMBL" id="KAK2171009.1"/>
    </source>
</evidence>
<dbReference type="PROSITE" id="PS50262">
    <property type="entry name" value="G_PROTEIN_RECEP_F1_2"/>
    <property type="match status" value="1"/>
</dbReference>
<comment type="caution">
    <text evidence="18">The sequence shown here is derived from an EMBL/GenBank/DDBJ whole genome shotgun (WGS) entry which is preliminary data.</text>
</comment>
<evidence type="ECO:0000256" key="3">
    <source>
        <dbReference type="ARBA" id="ARBA00022473"/>
    </source>
</evidence>
<keyword evidence="11 15" id="KW-0675">Receptor</keyword>
<evidence type="ECO:0000256" key="9">
    <source>
        <dbReference type="ARBA" id="ARBA00023136"/>
    </source>
</evidence>
<feature type="transmembrane region" description="Helical" evidence="16">
    <location>
        <begin position="71"/>
        <end position="91"/>
    </location>
</feature>
<keyword evidence="9 16" id="KW-0472">Membrane</keyword>
<dbReference type="Gene3D" id="1.20.1070.10">
    <property type="entry name" value="Rhodopsin 7-helix transmembrane proteins"/>
    <property type="match status" value="1"/>
</dbReference>
<keyword evidence="4" id="KW-1003">Cell membrane</keyword>
<dbReference type="CDD" id="cd00637">
    <property type="entry name" value="7tm_classA_rhodopsin-like"/>
    <property type="match status" value="1"/>
</dbReference>
<comment type="subcellular location">
    <subcellularLocation>
        <location evidence="2">Cell membrane</location>
        <topology evidence="2">Multi-pass membrane protein</topology>
    </subcellularLocation>
    <subcellularLocation>
        <location evidence="1">Cell projection</location>
        <location evidence="1">Cilium membrane</location>
    </subcellularLocation>
</comment>
<reference evidence="18" key="1">
    <citation type="journal article" date="2023" name="Mol. Biol. Evol.">
        <title>Third-Generation Sequencing Reveals the Adaptive Role of the Epigenome in Three Deep-Sea Polychaetes.</title>
        <authorList>
            <person name="Perez M."/>
            <person name="Aroh O."/>
            <person name="Sun Y."/>
            <person name="Lan Y."/>
            <person name="Juniper S.K."/>
            <person name="Young C.R."/>
            <person name="Angers B."/>
            <person name="Qian P.Y."/>
        </authorList>
    </citation>
    <scope>NUCLEOTIDE SEQUENCE</scope>
    <source>
        <strain evidence="18">R07B-5</strain>
    </source>
</reference>
<evidence type="ECO:0000256" key="12">
    <source>
        <dbReference type="ARBA" id="ARBA00023180"/>
    </source>
</evidence>
<protein>
    <recommendedName>
        <fullName evidence="17">G-protein coupled receptors family 1 profile domain-containing protein</fullName>
    </recommendedName>
</protein>
<accession>A0AAD9NKZ5</accession>
<dbReference type="GO" id="GO:0005768">
    <property type="term" value="C:endosome"/>
    <property type="evidence" value="ECO:0007669"/>
    <property type="project" value="TreeGrafter"/>
</dbReference>
<feature type="transmembrane region" description="Helical" evidence="16">
    <location>
        <begin position="197"/>
        <end position="219"/>
    </location>
</feature>